<sequence>MKVDWRGQSTFTLLSYLLLVFPPHSRYITTQHTPLTGYTR</sequence>
<protein>
    <submittedName>
        <fullName evidence="1">Uncharacterized protein</fullName>
    </submittedName>
</protein>
<dbReference type="InParanoid" id="D6TP79"/>
<dbReference type="Proteomes" id="UP000004508">
    <property type="component" value="Unassembled WGS sequence"/>
</dbReference>
<dbReference type="STRING" id="485913.Krac_8767"/>
<keyword evidence="2" id="KW-1185">Reference proteome</keyword>
<name>D6TP79_KTERA</name>
<dbReference type="AlphaFoldDB" id="D6TP79"/>
<evidence type="ECO:0000313" key="1">
    <source>
        <dbReference type="EMBL" id="EFH87435.1"/>
    </source>
</evidence>
<accession>D6TP79</accession>
<gene>
    <name evidence="1" type="ORF">Krac_8767</name>
</gene>
<reference evidence="1 2" key="1">
    <citation type="journal article" date="2011" name="Stand. Genomic Sci.">
        <title>Non-contiguous finished genome sequence and contextual data of the filamentous soil bacterium Ktedonobacter racemifer type strain (SOSP1-21).</title>
        <authorList>
            <person name="Chang Y.J."/>
            <person name="Land M."/>
            <person name="Hauser L."/>
            <person name="Chertkov O."/>
            <person name="Del Rio T.G."/>
            <person name="Nolan M."/>
            <person name="Copeland A."/>
            <person name="Tice H."/>
            <person name="Cheng J.F."/>
            <person name="Lucas S."/>
            <person name="Han C."/>
            <person name="Goodwin L."/>
            <person name="Pitluck S."/>
            <person name="Ivanova N."/>
            <person name="Ovchinikova G."/>
            <person name="Pati A."/>
            <person name="Chen A."/>
            <person name="Palaniappan K."/>
            <person name="Mavromatis K."/>
            <person name="Liolios K."/>
            <person name="Brettin T."/>
            <person name="Fiebig A."/>
            <person name="Rohde M."/>
            <person name="Abt B."/>
            <person name="Goker M."/>
            <person name="Detter J.C."/>
            <person name="Woyke T."/>
            <person name="Bristow J."/>
            <person name="Eisen J.A."/>
            <person name="Markowitz V."/>
            <person name="Hugenholtz P."/>
            <person name="Kyrpides N.C."/>
            <person name="Klenk H.P."/>
            <person name="Lapidus A."/>
        </authorList>
    </citation>
    <scope>NUCLEOTIDE SEQUENCE [LARGE SCALE GENOMIC DNA]</scope>
    <source>
        <strain evidence="2">DSM 44963</strain>
    </source>
</reference>
<comment type="caution">
    <text evidence="1">The sequence shown here is derived from an EMBL/GenBank/DDBJ whole genome shotgun (WGS) entry which is preliminary data.</text>
</comment>
<evidence type="ECO:0000313" key="2">
    <source>
        <dbReference type="Proteomes" id="UP000004508"/>
    </source>
</evidence>
<organism evidence="1 2">
    <name type="scientific">Ktedonobacter racemifer DSM 44963</name>
    <dbReference type="NCBI Taxonomy" id="485913"/>
    <lineage>
        <taxon>Bacteria</taxon>
        <taxon>Bacillati</taxon>
        <taxon>Chloroflexota</taxon>
        <taxon>Ktedonobacteria</taxon>
        <taxon>Ktedonobacterales</taxon>
        <taxon>Ktedonobacteraceae</taxon>
        <taxon>Ktedonobacter</taxon>
    </lineage>
</organism>
<proteinExistence type="predicted"/>
<dbReference type="EMBL" id="ADVG01000002">
    <property type="protein sequence ID" value="EFH87435.1"/>
    <property type="molecule type" value="Genomic_DNA"/>
</dbReference>